<evidence type="ECO:0000256" key="1">
    <source>
        <dbReference type="SAM" id="MobiDB-lite"/>
    </source>
</evidence>
<dbReference type="Proteomes" id="UP000824124">
    <property type="component" value="Unassembled WGS sequence"/>
</dbReference>
<reference evidence="2" key="2">
    <citation type="journal article" date="2021" name="PeerJ">
        <title>Extensive microbial diversity within the chicken gut microbiome revealed by metagenomics and culture.</title>
        <authorList>
            <person name="Gilroy R."/>
            <person name="Ravi A."/>
            <person name="Getino M."/>
            <person name="Pursley I."/>
            <person name="Horton D.L."/>
            <person name="Alikhan N.F."/>
            <person name="Baker D."/>
            <person name="Gharbi K."/>
            <person name="Hall N."/>
            <person name="Watson M."/>
            <person name="Adriaenssens E.M."/>
            <person name="Foster-Nyarko E."/>
            <person name="Jarju S."/>
            <person name="Secka A."/>
            <person name="Antonio M."/>
            <person name="Oren A."/>
            <person name="Chaudhuri R.R."/>
            <person name="La Ragione R."/>
            <person name="Hildebrand F."/>
            <person name="Pallen M.J."/>
        </authorList>
    </citation>
    <scope>NUCLEOTIDE SEQUENCE</scope>
    <source>
        <strain evidence="2">2830</strain>
    </source>
</reference>
<reference evidence="2" key="1">
    <citation type="submission" date="2020-10" db="EMBL/GenBank/DDBJ databases">
        <authorList>
            <person name="Gilroy R."/>
        </authorList>
    </citation>
    <scope>NUCLEOTIDE SEQUENCE</scope>
    <source>
        <strain evidence="2">2830</strain>
    </source>
</reference>
<evidence type="ECO:0000313" key="3">
    <source>
        <dbReference type="Proteomes" id="UP000824124"/>
    </source>
</evidence>
<sequence length="47" mass="4956">MSITKIPVMLRRHGRACRVDERTGASRRGGANACGNANRPAGDNFGG</sequence>
<name>A0A9D1HKV9_9FIRM</name>
<gene>
    <name evidence="2" type="ORF">IAB00_06940</name>
</gene>
<evidence type="ECO:0000313" key="2">
    <source>
        <dbReference type="EMBL" id="HIU10954.1"/>
    </source>
</evidence>
<feature type="region of interest" description="Disordered" evidence="1">
    <location>
        <begin position="20"/>
        <end position="47"/>
    </location>
</feature>
<comment type="caution">
    <text evidence="2">The sequence shown here is derived from an EMBL/GenBank/DDBJ whole genome shotgun (WGS) entry which is preliminary data.</text>
</comment>
<dbReference type="EMBL" id="DVMH01000034">
    <property type="protein sequence ID" value="HIU10954.1"/>
    <property type="molecule type" value="Genomic_DNA"/>
</dbReference>
<accession>A0A9D1HKV9</accession>
<protein>
    <submittedName>
        <fullName evidence="2">Uncharacterized protein</fullName>
    </submittedName>
</protein>
<proteinExistence type="predicted"/>
<dbReference type="AlphaFoldDB" id="A0A9D1HKV9"/>
<organism evidence="2 3">
    <name type="scientific">Candidatus Avidehalobacter gallistercoris</name>
    <dbReference type="NCBI Taxonomy" id="2840694"/>
    <lineage>
        <taxon>Bacteria</taxon>
        <taxon>Bacillati</taxon>
        <taxon>Bacillota</taxon>
        <taxon>Clostridia</taxon>
        <taxon>Eubacteriales</taxon>
        <taxon>Peptococcaceae</taxon>
        <taxon>Peptococcaceae incertae sedis</taxon>
        <taxon>Candidatus Avidehalobacter</taxon>
    </lineage>
</organism>